<gene>
    <name evidence="1" type="ORF">GOP47_0022402</name>
</gene>
<sequence>MFLMERVGRGNAVVLIEGGKGYALYQHQGCFYGWCNPERAVLLRQSAIPPYGLHCSWLASADASLHGFSEIDQLRSFAGRWHQRWGKSTKG</sequence>
<evidence type="ECO:0000313" key="1">
    <source>
        <dbReference type="EMBL" id="KAI5061863.1"/>
    </source>
</evidence>
<keyword evidence="2" id="KW-1185">Reference proteome</keyword>
<name>A0A9D4U6F6_ADICA</name>
<comment type="caution">
    <text evidence="1">The sequence shown here is derived from an EMBL/GenBank/DDBJ whole genome shotgun (WGS) entry which is preliminary data.</text>
</comment>
<dbReference type="AlphaFoldDB" id="A0A9D4U6F6"/>
<dbReference type="EMBL" id="JABFUD020000022">
    <property type="protein sequence ID" value="KAI5061863.1"/>
    <property type="molecule type" value="Genomic_DNA"/>
</dbReference>
<dbReference type="Proteomes" id="UP000886520">
    <property type="component" value="Chromosome 22"/>
</dbReference>
<evidence type="ECO:0000313" key="2">
    <source>
        <dbReference type="Proteomes" id="UP000886520"/>
    </source>
</evidence>
<proteinExistence type="predicted"/>
<organism evidence="1 2">
    <name type="scientific">Adiantum capillus-veneris</name>
    <name type="common">Maidenhair fern</name>
    <dbReference type="NCBI Taxonomy" id="13818"/>
    <lineage>
        <taxon>Eukaryota</taxon>
        <taxon>Viridiplantae</taxon>
        <taxon>Streptophyta</taxon>
        <taxon>Embryophyta</taxon>
        <taxon>Tracheophyta</taxon>
        <taxon>Polypodiopsida</taxon>
        <taxon>Polypodiidae</taxon>
        <taxon>Polypodiales</taxon>
        <taxon>Pteridineae</taxon>
        <taxon>Pteridaceae</taxon>
        <taxon>Vittarioideae</taxon>
        <taxon>Adiantum</taxon>
    </lineage>
</organism>
<accession>A0A9D4U6F6</accession>
<reference evidence="1" key="1">
    <citation type="submission" date="2021-01" db="EMBL/GenBank/DDBJ databases">
        <title>Adiantum capillus-veneris genome.</title>
        <authorList>
            <person name="Fang Y."/>
            <person name="Liao Q."/>
        </authorList>
    </citation>
    <scope>NUCLEOTIDE SEQUENCE</scope>
    <source>
        <strain evidence="1">H3</strain>
        <tissue evidence="1">Leaf</tissue>
    </source>
</reference>
<protein>
    <submittedName>
        <fullName evidence="1">Uncharacterized protein</fullName>
    </submittedName>
</protein>